<accession>A0ABR2FA44</accession>
<feature type="region of interest" description="Disordered" evidence="1">
    <location>
        <begin position="1"/>
        <end position="64"/>
    </location>
</feature>
<feature type="compositionally biased region" description="Basic and acidic residues" evidence="1">
    <location>
        <begin position="32"/>
        <end position="63"/>
    </location>
</feature>
<evidence type="ECO:0000256" key="1">
    <source>
        <dbReference type="SAM" id="MobiDB-lite"/>
    </source>
</evidence>
<protein>
    <submittedName>
        <fullName evidence="2">Uncharacterized protein</fullName>
    </submittedName>
</protein>
<name>A0ABR2FA44_9ROSI</name>
<evidence type="ECO:0000313" key="2">
    <source>
        <dbReference type="EMBL" id="KAK8575204.1"/>
    </source>
</evidence>
<evidence type="ECO:0000313" key="3">
    <source>
        <dbReference type="Proteomes" id="UP001472677"/>
    </source>
</evidence>
<comment type="caution">
    <text evidence="2">The sequence shown here is derived from an EMBL/GenBank/DDBJ whole genome shotgun (WGS) entry which is preliminary data.</text>
</comment>
<keyword evidence="3" id="KW-1185">Reference proteome</keyword>
<dbReference type="Proteomes" id="UP001472677">
    <property type="component" value="Unassembled WGS sequence"/>
</dbReference>
<dbReference type="EMBL" id="JBBPBM010000007">
    <property type="protein sequence ID" value="KAK8575204.1"/>
    <property type="molecule type" value="Genomic_DNA"/>
</dbReference>
<organism evidence="2 3">
    <name type="scientific">Hibiscus sabdariffa</name>
    <name type="common">roselle</name>
    <dbReference type="NCBI Taxonomy" id="183260"/>
    <lineage>
        <taxon>Eukaryota</taxon>
        <taxon>Viridiplantae</taxon>
        <taxon>Streptophyta</taxon>
        <taxon>Embryophyta</taxon>
        <taxon>Tracheophyta</taxon>
        <taxon>Spermatophyta</taxon>
        <taxon>Magnoliopsida</taxon>
        <taxon>eudicotyledons</taxon>
        <taxon>Gunneridae</taxon>
        <taxon>Pentapetalae</taxon>
        <taxon>rosids</taxon>
        <taxon>malvids</taxon>
        <taxon>Malvales</taxon>
        <taxon>Malvaceae</taxon>
        <taxon>Malvoideae</taxon>
        <taxon>Hibiscus</taxon>
    </lineage>
</organism>
<sequence>MDGGTHGGSGVSMPQTKENKPHSHSNHLGDGGGRRREENEWRVERFSTAEHANDDRGRGDDGKGWFVTRWGVVLVGTKLDLREDKQFLSDHPGAAAITSSQNVKVVFDTTPKPKKKLHKRRSYLVL</sequence>
<feature type="compositionally biased region" description="Gly residues" evidence="1">
    <location>
        <begin position="1"/>
        <end position="10"/>
    </location>
</feature>
<reference evidence="2 3" key="1">
    <citation type="journal article" date="2024" name="G3 (Bethesda)">
        <title>Genome assembly of Hibiscus sabdariffa L. provides insights into metabolisms of medicinal natural products.</title>
        <authorList>
            <person name="Kim T."/>
        </authorList>
    </citation>
    <scope>NUCLEOTIDE SEQUENCE [LARGE SCALE GENOMIC DNA]</scope>
    <source>
        <strain evidence="2">TK-2024</strain>
        <tissue evidence="2">Old leaves</tissue>
    </source>
</reference>
<proteinExistence type="predicted"/>
<gene>
    <name evidence="2" type="ORF">V6N12_062880</name>
</gene>